<sequence length="95" mass="11347">LGGRPVHVTSLFYFPYLNDQEDNPSRHVFSASKYDVHSLILYFFHLNMAVRITRAYSITDRTRPWYKRHMQCCLQIASHYRHHSVALPSLHYHMV</sequence>
<proteinExistence type="predicted"/>
<feature type="non-terminal residue" evidence="1">
    <location>
        <position position="95"/>
    </location>
</feature>
<reference evidence="1" key="1">
    <citation type="submission" date="2014-12" db="EMBL/GenBank/DDBJ databases">
        <title>Insight into the proteome of Arion vulgaris.</title>
        <authorList>
            <person name="Aradska J."/>
            <person name="Bulat T."/>
            <person name="Smidak R."/>
            <person name="Sarate P."/>
            <person name="Gangsoo J."/>
            <person name="Sialana F."/>
            <person name="Bilban M."/>
            <person name="Lubec G."/>
        </authorList>
    </citation>
    <scope>NUCLEOTIDE SEQUENCE</scope>
    <source>
        <tissue evidence="1">Skin</tissue>
    </source>
</reference>
<dbReference type="EMBL" id="HACG01016561">
    <property type="protein sequence ID" value="CEK63426.1"/>
    <property type="molecule type" value="Transcribed_RNA"/>
</dbReference>
<evidence type="ECO:0000313" key="1">
    <source>
        <dbReference type="EMBL" id="CEK63426.1"/>
    </source>
</evidence>
<name>A0A0B6Z6C5_9EUPU</name>
<accession>A0A0B6Z6C5</accession>
<gene>
    <name evidence="1" type="primary">ORF48276</name>
</gene>
<dbReference type="AlphaFoldDB" id="A0A0B6Z6C5"/>
<organism evidence="1">
    <name type="scientific">Arion vulgaris</name>
    <dbReference type="NCBI Taxonomy" id="1028688"/>
    <lineage>
        <taxon>Eukaryota</taxon>
        <taxon>Metazoa</taxon>
        <taxon>Spiralia</taxon>
        <taxon>Lophotrochozoa</taxon>
        <taxon>Mollusca</taxon>
        <taxon>Gastropoda</taxon>
        <taxon>Heterobranchia</taxon>
        <taxon>Euthyneura</taxon>
        <taxon>Panpulmonata</taxon>
        <taxon>Eupulmonata</taxon>
        <taxon>Stylommatophora</taxon>
        <taxon>Helicina</taxon>
        <taxon>Arionoidea</taxon>
        <taxon>Arionidae</taxon>
        <taxon>Arion</taxon>
    </lineage>
</organism>
<protein>
    <submittedName>
        <fullName evidence="1">Uncharacterized protein</fullName>
    </submittedName>
</protein>
<feature type="non-terminal residue" evidence="1">
    <location>
        <position position="1"/>
    </location>
</feature>